<reference evidence="3 4" key="1">
    <citation type="submission" date="2020-10" db="EMBL/GenBank/DDBJ databases">
        <title>Myceligenerans pegani sp. nov., an endophytic actinomycete isolated from Peganum harmala L. in Xinjiang, China.</title>
        <authorList>
            <person name="Xin L."/>
        </authorList>
    </citation>
    <scope>NUCLEOTIDE SEQUENCE [LARGE SCALE GENOMIC DNA]</scope>
    <source>
        <strain evidence="3 4">TRM65318</strain>
    </source>
</reference>
<keyword evidence="3" id="KW-0255">Endonuclease</keyword>
<dbReference type="Proteomes" id="UP000625527">
    <property type="component" value="Unassembled WGS sequence"/>
</dbReference>
<dbReference type="RefSeq" id="WP_192861488.1">
    <property type="nucleotide sequence ID" value="NZ_JADAQT010000055.1"/>
</dbReference>
<dbReference type="SMART" id="SM00507">
    <property type="entry name" value="HNHc"/>
    <property type="match status" value="1"/>
</dbReference>
<evidence type="ECO:0000256" key="1">
    <source>
        <dbReference type="SAM" id="MobiDB-lite"/>
    </source>
</evidence>
<evidence type="ECO:0000259" key="2">
    <source>
        <dbReference type="SMART" id="SM00507"/>
    </source>
</evidence>
<evidence type="ECO:0000313" key="4">
    <source>
        <dbReference type="Proteomes" id="UP000625527"/>
    </source>
</evidence>
<dbReference type="InterPro" id="IPR003615">
    <property type="entry name" value="HNH_nuc"/>
</dbReference>
<feature type="compositionally biased region" description="Basic and acidic residues" evidence="1">
    <location>
        <begin position="645"/>
        <end position="655"/>
    </location>
</feature>
<feature type="region of interest" description="Disordered" evidence="1">
    <location>
        <begin position="627"/>
        <end position="655"/>
    </location>
</feature>
<protein>
    <submittedName>
        <fullName evidence="3">HNH endonuclease</fullName>
    </submittedName>
</protein>
<accession>A0ABR9MU55</accession>
<feature type="region of interest" description="Disordered" evidence="1">
    <location>
        <begin position="406"/>
        <end position="435"/>
    </location>
</feature>
<feature type="compositionally biased region" description="Basic and acidic residues" evidence="1">
    <location>
        <begin position="365"/>
        <end position="381"/>
    </location>
</feature>
<feature type="region of interest" description="Disordered" evidence="1">
    <location>
        <begin position="351"/>
        <end position="393"/>
    </location>
</feature>
<evidence type="ECO:0000313" key="3">
    <source>
        <dbReference type="EMBL" id="MBE1874902.1"/>
    </source>
</evidence>
<keyword evidence="3" id="KW-0378">Hydrolase</keyword>
<keyword evidence="3" id="KW-0540">Nuclease</keyword>
<dbReference type="GO" id="GO:0004519">
    <property type="term" value="F:endonuclease activity"/>
    <property type="evidence" value="ECO:0007669"/>
    <property type="project" value="UniProtKB-KW"/>
</dbReference>
<keyword evidence="4" id="KW-1185">Reference proteome</keyword>
<feature type="domain" description="HNH nuclease" evidence="2">
    <location>
        <begin position="514"/>
        <end position="579"/>
    </location>
</feature>
<dbReference type="EMBL" id="JADAQT010000055">
    <property type="protein sequence ID" value="MBE1874902.1"/>
    <property type="molecule type" value="Genomic_DNA"/>
</dbReference>
<organism evidence="3 4">
    <name type="scientific">Myceligenerans pegani</name>
    <dbReference type="NCBI Taxonomy" id="2776917"/>
    <lineage>
        <taxon>Bacteria</taxon>
        <taxon>Bacillati</taxon>
        <taxon>Actinomycetota</taxon>
        <taxon>Actinomycetes</taxon>
        <taxon>Micrococcales</taxon>
        <taxon>Promicromonosporaceae</taxon>
        <taxon>Myceligenerans</taxon>
    </lineage>
</organism>
<proteinExistence type="predicted"/>
<sequence length="655" mass="69693">MQGPVFRDHGMFDDGVFDDGAARTPGSFDLRSPDSCAPDPCAPGAFEDVEVVDEFGLPVLPPEHTEAELARILATNPMDDPGIAAHAAPWERTGPDGLPGETLDPVDVLLEEVTRQAPDPIPAAALRDLTRPDRLDHLAEEELRHVVAGWERLISWARAGQASAARELFARTDGPLARDSVAGEITGELHVTTHEAWQIAMRGEGTGLYPQLADALAAGRIDAKKTDTFLRAGADLTPHERGEAIDDLLPVAPKRTWKWISEQLNARAAGLHGTKARRRDVTDRCNVWAEQVGPGRGRIVADLPVTDAALTFNAVQAAAKALKDTPGETRPLGALRAAAFTALVTGRLVLPCPDHDTDDQPGNKPGDEPDNDNHTDNHTDGAGDGEGMLVTPPSLVAPVLDTDLVPVPEDPDGVHLTGPATGPATSPVTSPAAGPAGTRLRVIDVPATVHVTVAATMLLDPADTTPGILDGIGPVPADDAARIAADGTWRRLLTDPVTGVLTDYSTRTYTPGSILRAAVGARDGTCRFPGCDRPATTGGRPATDLDHIEPFDKDHRCRPGEPGQTRATNLHPLCRKHHNLKTHATWQVTRDPDTGITRWTAPRGATIPVEPAIVDPVIRYARAHGLTIAQPPQDRSPEGQDIAAQDDRGDQRPPF</sequence>
<dbReference type="CDD" id="cd00085">
    <property type="entry name" value="HNHc"/>
    <property type="match status" value="1"/>
</dbReference>
<gene>
    <name evidence="3" type="ORF">IHE71_04150</name>
</gene>
<name>A0ABR9MU55_9MICO</name>
<comment type="caution">
    <text evidence="3">The sequence shown here is derived from an EMBL/GenBank/DDBJ whole genome shotgun (WGS) entry which is preliminary data.</text>
</comment>